<keyword evidence="2" id="KW-0285">Flavoprotein</keyword>
<evidence type="ECO:0000256" key="3">
    <source>
        <dbReference type="ARBA" id="ARBA00022827"/>
    </source>
</evidence>
<dbReference type="SUPFAM" id="SSF56425">
    <property type="entry name" value="Succinate dehydrogenase/fumarate reductase flavoprotein, catalytic domain"/>
    <property type="match status" value="1"/>
</dbReference>
<keyword evidence="6" id="KW-0175">Coiled coil</keyword>
<feature type="domain" description="FAD-dependent oxidoreductase 2 FAD-binding" evidence="7">
    <location>
        <begin position="10"/>
        <end position="429"/>
    </location>
</feature>
<dbReference type="InterPro" id="IPR003953">
    <property type="entry name" value="FAD-dep_OxRdtase_2_FAD-bd"/>
</dbReference>
<sequence>MPEVERHKYDVVVIGAGGAGLRAVIEAREHGLSVAVVCKSLFGKAHTVMAEGGCAASMGNANEKDSWQTHFKDTMRGGKFLNNWRMAELHAQEAPDRVWELETYGALFDRTADGRISQRNFGGHTYPRLAHVGDRTGLEIIRTMQQKIVSLQQEDFKETGDYESRIKVFAECTITDLLKDGDRISGAFGYWRESGRFILFETPAVVLATGGIGKSYKVTSNSWEYTGDGHALALRAGATLINMEFLQFHPTGMVWPPSVKGILVTEGVRGDGGVLKNTEGKRFMFDYIPGVFKGQYAETEEEADQWLRDNDSARRTPDLLPRDEVARAINEEVKAGRGTPHGGVYLDIASRLPAAEIMKRLPSMHHQFKELADVDITKEPMEVGPTCHYVMGGIEVDPDTGAATVPGLFAAGECSGGMHGSNRLGGNSLSDLLVFGRRAGLGAATYVERLGGERPAITDGDLAAAAKTALAPFDPPSSGAGENPYTLHTDMQQAMNDLVGIIRKEHELQEAIEKLAQLRERFDSVTVEGHRQFNPGWHLALDLRNMLLVSECVAQAALLRTESRGGHTRDDHPQMDPAWRHKLLVCRVDPAEADRTVPAVTVTPVDQVPMRDDLLALFDLSELEKYYTSEELAAHPAATASAKGDA</sequence>
<evidence type="ECO:0000256" key="4">
    <source>
        <dbReference type="ARBA" id="ARBA00023002"/>
    </source>
</evidence>
<dbReference type="AlphaFoldDB" id="A0A7G1KXG0"/>
<dbReference type="Pfam" id="PF02910">
    <property type="entry name" value="Succ_DH_flav_C"/>
    <property type="match status" value="1"/>
</dbReference>
<dbReference type="GO" id="GO:0033765">
    <property type="term" value="F:steroid dehydrogenase activity, acting on the CH-CH group of donors"/>
    <property type="evidence" value="ECO:0007669"/>
    <property type="project" value="UniProtKB-ARBA"/>
</dbReference>
<dbReference type="Proteomes" id="UP000516173">
    <property type="component" value="Chromosome"/>
</dbReference>
<organism evidence="9 10">
    <name type="scientific">Nocardia wallacei</name>
    <dbReference type="NCBI Taxonomy" id="480035"/>
    <lineage>
        <taxon>Bacteria</taxon>
        <taxon>Bacillati</taxon>
        <taxon>Actinomycetota</taxon>
        <taxon>Actinomycetes</taxon>
        <taxon>Mycobacteriales</taxon>
        <taxon>Nocardiaceae</taxon>
        <taxon>Nocardia</taxon>
    </lineage>
</organism>
<dbReference type="Pfam" id="PF00890">
    <property type="entry name" value="FAD_binding_2"/>
    <property type="match status" value="1"/>
</dbReference>
<feature type="active site" description="Proton acceptor" evidence="5">
    <location>
        <position position="322"/>
    </location>
</feature>
<dbReference type="KEGG" id="nwl:NWFMUON74_70780"/>
<dbReference type="PANTHER" id="PTHR11632">
    <property type="entry name" value="SUCCINATE DEHYDROGENASE 2 FLAVOPROTEIN SUBUNIT"/>
    <property type="match status" value="1"/>
</dbReference>
<dbReference type="InterPro" id="IPR037099">
    <property type="entry name" value="Fum_R/Succ_DH_flav-like_C_sf"/>
</dbReference>
<name>A0A7G1KXG0_9NOCA</name>
<evidence type="ECO:0000313" key="10">
    <source>
        <dbReference type="Proteomes" id="UP000516173"/>
    </source>
</evidence>
<keyword evidence="10" id="KW-1185">Reference proteome</keyword>
<dbReference type="Gene3D" id="1.20.58.100">
    <property type="entry name" value="Fumarate reductase/succinate dehydrogenase flavoprotein-like, C-terminal domain"/>
    <property type="match status" value="1"/>
</dbReference>
<dbReference type="EMBL" id="AP023396">
    <property type="protein sequence ID" value="BCK59306.1"/>
    <property type="molecule type" value="Genomic_DNA"/>
</dbReference>
<dbReference type="RefSeq" id="WP_187685908.1">
    <property type="nucleotide sequence ID" value="NZ_AP023396.1"/>
</dbReference>
<dbReference type="InterPro" id="IPR036188">
    <property type="entry name" value="FAD/NAD-bd_sf"/>
</dbReference>
<feature type="coiled-coil region" evidence="6">
    <location>
        <begin position="501"/>
        <end position="528"/>
    </location>
</feature>
<protein>
    <submittedName>
        <fullName evidence="9">Putative succinate dehydrogenase, flavoprotein subunit</fullName>
    </submittedName>
</protein>
<evidence type="ECO:0000259" key="7">
    <source>
        <dbReference type="Pfam" id="PF00890"/>
    </source>
</evidence>
<comment type="cofactor">
    <cofactor evidence="1">
        <name>FAD</name>
        <dbReference type="ChEBI" id="CHEBI:57692"/>
    </cofactor>
</comment>
<dbReference type="PIRSF" id="PIRSF000171">
    <property type="entry name" value="SDHA_APRA_LASPO"/>
    <property type="match status" value="1"/>
</dbReference>
<dbReference type="FunFam" id="3.90.700.10:FF:000005">
    <property type="entry name" value="Succinate dehydrogenase flavoprotein subunit"/>
    <property type="match status" value="1"/>
</dbReference>
<proteinExistence type="predicted"/>
<evidence type="ECO:0000256" key="2">
    <source>
        <dbReference type="ARBA" id="ARBA00022630"/>
    </source>
</evidence>
<feature type="domain" description="Fumarate reductase/succinate dehydrogenase flavoprotein-like C-terminal" evidence="8">
    <location>
        <begin position="488"/>
        <end position="605"/>
    </location>
</feature>
<dbReference type="NCBIfam" id="NF005866">
    <property type="entry name" value="PRK07803.1"/>
    <property type="match status" value="1"/>
</dbReference>
<dbReference type="GeneID" id="80351447"/>
<dbReference type="InterPro" id="IPR015939">
    <property type="entry name" value="Fum_Rdtase/Succ_DH_flav-like_C"/>
</dbReference>
<evidence type="ECO:0000259" key="8">
    <source>
        <dbReference type="Pfam" id="PF02910"/>
    </source>
</evidence>
<evidence type="ECO:0000256" key="1">
    <source>
        <dbReference type="ARBA" id="ARBA00001974"/>
    </source>
</evidence>
<dbReference type="SUPFAM" id="SSF46977">
    <property type="entry name" value="Succinate dehydrogenase/fumarate reductase flavoprotein C-terminal domain"/>
    <property type="match status" value="1"/>
</dbReference>
<gene>
    <name evidence="9" type="ORF">NWFMUON74_70780</name>
</gene>
<dbReference type="InterPro" id="IPR030664">
    <property type="entry name" value="SdhA/FrdA/AprA"/>
</dbReference>
<dbReference type="PANTHER" id="PTHR11632:SF51">
    <property type="entry name" value="SUCCINATE DEHYDROGENASE [UBIQUINONE] FLAVOPROTEIN SUBUNIT, MITOCHONDRIAL"/>
    <property type="match status" value="1"/>
</dbReference>
<dbReference type="Gene3D" id="3.90.700.10">
    <property type="entry name" value="Succinate dehydrogenase/fumarate reductase flavoprotein, catalytic domain"/>
    <property type="match status" value="1"/>
</dbReference>
<dbReference type="FunFam" id="3.50.50.60:FF:000026">
    <property type="entry name" value="Succinate dehydrogenase flavoprotein subunit"/>
    <property type="match status" value="1"/>
</dbReference>
<accession>A0A7G1KXG0</accession>
<dbReference type="Gene3D" id="3.50.50.60">
    <property type="entry name" value="FAD/NAD(P)-binding domain"/>
    <property type="match status" value="1"/>
</dbReference>
<evidence type="ECO:0000256" key="6">
    <source>
        <dbReference type="SAM" id="Coils"/>
    </source>
</evidence>
<dbReference type="PRINTS" id="PR00368">
    <property type="entry name" value="FADPNR"/>
</dbReference>
<dbReference type="InterPro" id="IPR027477">
    <property type="entry name" value="Succ_DH/fumarate_Rdtase_cat_sf"/>
</dbReference>
<keyword evidence="4" id="KW-0560">Oxidoreductase</keyword>
<evidence type="ECO:0000256" key="5">
    <source>
        <dbReference type="PIRSR" id="PIRSR000171-1"/>
    </source>
</evidence>
<evidence type="ECO:0000313" key="9">
    <source>
        <dbReference type="EMBL" id="BCK59306.1"/>
    </source>
</evidence>
<reference evidence="9 10" key="1">
    <citation type="submission" date="2020-08" db="EMBL/GenBank/DDBJ databases">
        <title>Genome Sequencing of Nocardia wallacei strain FMUON74 and assembly.</title>
        <authorList>
            <person name="Toyokawa M."/>
            <person name="Uesaka K."/>
        </authorList>
    </citation>
    <scope>NUCLEOTIDE SEQUENCE [LARGE SCALE GENOMIC DNA]</scope>
    <source>
        <strain evidence="9 10">FMUON74</strain>
    </source>
</reference>
<dbReference type="SUPFAM" id="SSF51905">
    <property type="entry name" value="FAD/NAD(P)-binding domain"/>
    <property type="match status" value="1"/>
</dbReference>
<keyword evidence="3" id="KW-0274">FAD</keyword>